<evidence type="ECO:0000313" key="4">
    <source>
        <dbReference type="Proteomes" id="UP001199816"/>
    </source>
</evidence>
<comment type="caution">
    <text evidence="3">The sequence shown here is derived from an EMBL/GenBank/DDBJ whole genome shotgun (WGS) entry which is preliminary data.</text>
</comment>
<dbReference type="RefSeq" id="WP_231008629.1">
    <property type="nucleotide sequence ID" value="NZ_JAJNEC010000008.1"/>
</dbReference>
<dbReference type="Gene3D" id="3.30.530.20">
    <property type="match status" value="1"/>
</dbReference>
<sequence>METTAQNFAKAAMLIRKPVATVFEAFIDPEITTKIWFTKSSGKLETGKTIEWAWEMYNHTVPVNVTDIETNRKIEIQWGNYEAKTTVSWTFTAVSENSTFVSIVNSGFKGDTDQLMAQVRDSTEGFALVLANLKALLEHGIQLNLVGDRFPKEMV</sequence>
<evidence type="ECO:0000259" key="2">
    <source>
        <dbReference type="Pfam" id="PF08327"/>
    </source>
</evidence>
<dbReference type="Proteomes" id="UP001199816">
    <property type="component" value="Unassembled WGS sequence"/>
</dbReference>
<dbReference type="Pfam" id="PF08327">
    <property type="entry name" value="AHSA1"/>
    <property type="match status" value="1"/>
</dbReference>
<evidence type="ECO:0000256" key="1">
    <source>
        <dbReference type="ARBA" id="ARBA00006817"/>
    </source>
</evidence>
<dbReference type="EMBL" id="JAJNEC010000008">
    <property type="protein sequence ID" value="MCD2426039.1"/>
    <property type="molecule type" value="Genomic_DNA"/>
</dbReference>
<gene>
    <name evidence="3" type="ORF">LQ567_24860</name>
</gene>
<name>A0ABS8PY94_9BACT</name>
<dbReference type="CDD" id="cd08901">
    <property type="entry name" value="SRPBCC_CalC_Aha1-like_8"/>
    <property type="match status" value="1"/>
</dbReference>
<evidence type="ECO:0000313" key="3">
    <source>
        <dbReference type="EMBL" id="MCD2426039.1"/>
    </source>
</evidence>
<feature type="domain" description="Activator of Hsp90 ATPase homologue 1/2-like C-terminal" evidence="2">
    <location>
        <begin position="18"/>
        <end position="138"/>
    </location>
</feature>
<proteinExistence type="inferred from homology"/>
<comment type="similarity">
    <text evidence="1">Belongs to the AHA1 family.</text>
</comment>
<dbReference type="InterPro" id="IPR013538">
    <property type="entry name" value="ASHA1/2-like_C"/>
</dbReference>
<dbReference type="InterPro" id="IPR023393">
    <property type="entry name" value="START-like_dom_sf"/>
</dbReference>
<keyword evidence="4" id="KW-1185">Reference proteome</keyword>
<accession>A0ABS8PY94</accession>
<organism evidence="3 4">
    <name type="scientific">Niabella pedocola</name>
    <dbReference type="NCBI Taxonomy" id="1752077"/>
    <lineage>
        <taxon>Bacteria</taxon>
        <taxon>Pseudomonadati</taxon>
        <taxon>Bacteroidota</taxon>
        <taxon>Chitinophagia</taxon>
        <taxon>Chitinophagales</taxon>
        <taxon>Chitinophagaceae</taxon>
        <taxon>Niabella</taxon>
    </lineage>
</organism>
<reference evidence="3 4" key="1">
    <citation type="submission" date="2021-11" db="EMBL/GenBank/DDBJ databases">
        <title>Genomic of Niabella pedocola.</title>
        <authorList>
            <person name="Wu T."/>
        </authorList>
    </citation>
    <scope>NUCLEOTIDE SEQUENCE [LARGE SCALE GENOMIC DNA]</scope>
    <source>
        <strain evidence="3 4">JCM 31011</strain>
    </source>
</reference>
<dbReference type="SUPFAM" id="SSF55961">
    <property type="entry name" value="Bet v1-like"/>
    <property type="match status" value="1"/>
</dbReference>
<protein>
    <submittedName>
        <fullName evidence="3">SRPBCC family protein</fullName>
    </submittedName>
</protein>